<evidence type="ECO:0000256" key="2">
    <source>
        <dbReference type="PROSITE-ProRule" id="PRU00176"/>
    </source>
</evidence>
<dbReference type="GO" id="GO:0005730">
    <property type="term" value="C:nucleolus"/>
    <property type="evidence" value="ECO:0007669"/>
    <property type="project" value="TreeGrafter"/>
</dbReference>
<dbReference type="Gene3D" id="3.30.70.330">
    <property type="match status" value="1"/>
</dbReference>
<reference evidence="5" key="1">
    <citation type="submission" date="2023-04" db="EMBL/GenBank/DDBJ databases">
        <title>Candida boidinii NBRC 10035.</title>
        <authorList>
            <person name="Ichikawa N."/>
            <person name="Sato H."/>
            <person name="Tonouchi N."/>
        </authorList>
    </citation>
    <scope>NUCLEOTIDE SEQUENCE</scope>
    <source>
        <strain evidence="5">NBRC 10035</strain>
    </source>
</reference>
<feature type="region of interest" description="Disordered" evidence="3">
    <location>
        <begin position="35"/>
        <end position="66"/>
    </location>
</feature>
<dbReference type="Pfam" id="PF00076">
    <property type="entry name" value="RRM_1"/>
    <property type="match status" value="1"/>
</dbReference>
<keyword evidence="6" id="KW-1185">Reference proteome</keyword>
<proteinExistence type="predicted"/>
<dbReference type="EMBL" id="BSXN01001713">
    <property type="protein sequence ID" value="GME74199.1"/>
    <property type="molecule type" value="Genomic_DNA"/>
</dbReference>
<dbReference type="Proteomes" id="UP001165120">
    <property type="component" value="Unassembled WGS sequence"/>
</dbReference>
<feature type="domain" description="RRM" evidence="4">
    <location>
        <begin position="80"/>
        <end position="164"/>
    </location>
</feature>
<dbReference type="GO" id="GO:0003723">
    <property type="term" value="F:RNA binding"/>
    <property type="evidence" value="ECO:0007669"/>
    <property type="project" value="UniProtKB-UniRule"/>
</dbReference>
<dbReference type="AlphaFoldDB" id="A0A9W6T3U6"/>
<gene>
    <name evidence="5" type="ORF">Cboi02_000432700</name>
</gene>
<name>A0A9W6T3U6_CANBO</name>
<dbReference type="PANTHER" id="PTHR23236:SF11">
    <property type="entry name" value="EUKARYOTIC TRANSLATION INITIATION FACTOR 4H"/>
    <property type="match status" value="1"/>
</dbReference>
<evidence type="ECO:0000313" key="5">
    <source>
        <dbReference type="EMBL" id="GME74199.1"/>
    </source>
</evidence>
<dbReference type="InterPro" id="IPR000504">
    <property type="entry name" value="RRM_dom"/>
</dbReference>
<accession>A0A9W6T3U6</accession>
<keyword evidence="1 2" id="KW-0694">RNA-binding</keyword>
<comment type="caution">
    <text evidence="5">The sequence shown here is derived from an EMBL/GenBank/DDBJ whole genome shotgun (WGS) entry which is preliminary data.</text>
</comment>
<feature type="compositionally biased region" description="Basic and acidic residues" evidence="3">
    <location>
        <begin position="197"/>
        <end position="210"/>
    </location>
</feature>
<evidence type="ECO:0000256" key="1">
    <source>
        <dbReference type="ARBA" id="ARBA00022884"/>
    </source>
</evidence>
<dbReference type="InterPro" id="IPR012677">
    <property type="entry name" value="Nucleotide-bd_a/b_plait_sf"/>
</dbReference>
<dbReference type="SMART" id="SM00360">
    <property type="entry name" value="RRM"/>
    <property type="match status" value="1"/>
</dbReference>
<organism evidence="5 6">
    <name type="scientific">Candida boidinii</name>
    <name type="common">Yeast</name>
    <dbReference type="NCBI Taxonomy" id="5477"/>
    <lineage>
        <taxon>Eukaryota</taxon>
        <taxon>Fungi</taxon>
        <taxon>Dikarya</taxon>
        <taxon>Ascomycota</taxon>
        <taxon>Saccharomycotina</taxon>
        <taxon>Pichiomycetes</taxon>
        <taxon>Pichiales</taxon>
        <taxon>Pichiaceae</taxon>
        <taxon>Ogataea</taxon>
        <taxon>Ogataea/Candida clade</taxon>
    </lineage>
</organism>
<dbReference type="PANTHER" id="PTHR23236">
    <property type="entry name" value="EUKARYOTIC TRANSLATION INITIATION FACTOR 4B/4H"/>
    <property type="match status" value="1"/>
</dbReference>
<dbReference type="PROSITE" id="PS50102">
    <property type="entry name" value="RRM"/>
    <property type="match status" value="1"/>
</dbReference>
<evidence type="ECO:0000259" key="4">
    <source>
        <dbReference type="PROSITE" id="PS50102"/>
    </source>
</evidence>
<evidence type="ECO:0000256" key="3">
    <source>
        <dbReference type="SAM" id="MobiDB-lite"/>
    </source>
</evidence>
<dbReference type="InterPro" id="IPR035979">
    <property type="entry name" value="RBD_domain_sf"/>
</dbReference>
<feature type="compositionally biased region" description="Basic and acidic residues" evidence="3">
    <location>
        <begin position="230"/>
        <end position="260"/>
    </location>
</feature>
<dbReference type="SUPFAM" id="SSF54928">
    <property type="entry name" value="RNA-binding domain, RBD"/>
    <property type="match status" value="1"/>
</dbReference>
<feature type="compositionally biased region" description="Basic and acidic residues" evidence="3">
    <location>
        <begin position="280"/>
        <end position="310"/>
    </location>
</feature>
<evidence type="ECO:0000313" key="6">
    <source>
        <dbReference type="Proteomes" id="UP001165120"/>
    </source>
</evidence>
<protein>
    <submittedName>
        <fullName evidence="5">Unnamed protein product</fullName>
    </submittedName>
</protein>
<sequence>MPPKKGVKMDLGSFLADDSYGDSWADDDFDVSSLAVPTKSTGQSGRGGAPGFGVPSASYGAPSEPAFERKEYPIPDAPPYTARFSNLPWDTNEEEVHDFIAEQLSIAEPLQDILRLKAPTDRATGRLRGFAFVTFSTRELLEEALKLNGSHFHDRSYYVSVAAPDDDRNSGRGSRFGGPSDSDWGAVRGEHAQGVFRGDDRPPRRDRREEPDLDWGFARENVDQVTNPRPIEDRQHSFRRGDRHGEEQGDRPPRRERREEPELDWGSARETVDQASNPRPIEDRQHSFRRGDRHGEEQGDRPPRRERREEPELDWGSARETVDQASKPK</sequence>
<feature type="region of interest" description="Disordered" evidence="3">
    <location>
        <begin position="163"/>
        <end position="329"/>
    </location>
</feature>